<evidence type="ECO:0000313" key="2">
    <source>
        <dbReference type="Proteomes" id="UP000283509"/>
    </source>
</evidence>
<dbReference type="AlphaFoldDB" id="A0A423TWN0"/>
<comment type="caution">
    <text evidence="1">The sequence shown here is derived from an EMBL/GenBank/DDBJ whole genome shotgun (WGS) entry which is preliminary data.</text>
</comment>
<sequence length="174" mass="20282">MCAVAIRITRVKVPPLLKVGDEGDLDCMWEPEKDEMYSVKWYQEGHEFYRYTPSSRDPIQIFDPPTLDVDRESSWGQRQDRQRDLGGRGSFHCEVSADAPTFHTASDTAHIRIVGEYRSLLLDNFINQQYDRHFTYSIYQLHEPKRNRLQITYTKASASDFVADIPSNLLFICK</sequence>
<dbReference type="Proteomes" id="UP000283509">
    <property type="component" value="Unassembled WGS sequence"/>
</dbReference>
<proteinExistence type="predicted"/>
<gene>
    <name evidence="1" type="ORF">C7M84_000377</name>
</gene>
<dbReference type="OrthoDB" id="6366504at2759"/>
<evidence type="ECO:0008006" key="3">
    <source>
        <dbReference type="Google" id="ProtNLM"/>
    </source>
</evidence>
<accession>A0A423TWN0</accession>
<organism evidence="1 2">
    <name type="scientific">Penaeus vannamei</name>
    <name type="common">Whiteleg shrimp</name>
    <name type="synonym">Litopenaeus vannamei</name>
    <dbReference type="NCBI Taxonomy" id="6689"/>
    <lineage>
        <taxon>Eukaryota</taxon>
        <taxon>Metazoa</taxon>
        <taxon>Ecdysozoa</taxon>
        <taxon>Arthropoda</taxon>
        <taxon>Crustacea</taxon>
        <taxon>Multicrustacea</taxon>
        <taxon>Malacostraca</taxon>
        <taxon>Eumalacostraca</taxon>
        <taxon>Eucarida</taxon>
        <taxon>Decapoda</taxon>
        <taxon>Dendrobranchiata</taxon>
        <taxon>Penaeoidea</taxon>
        <taxon>Penaeidae</taxon>
        <taxon>Penaeus</taxon>
    </lineage>
</organism>
<keyword evidence="2" id="KW-1185">Reference proteome</keyword>
<reference evidence="1 2" key="1">
    <citation type="submission" date="2018-04" db="EMBL/GenBank/DDBJ databases">
        <authorList>
            <person name="Zhang X."/>
            <person name="Yuan J."/>
            <person name="Li F."/>
            <person name="Xiang J."/>
        </authorList>
    </citation>
    <scope>NUCLEOTIDE SEQUENCE [LARGE SCALE GENOMIC DNA]</scope>
    <source>
        <tissue evidence="1">Muscle</tissue>
    </source>
</reference>
<dbReference type="PANTHER" id="PTHR21261">
    <property type="entry name" value="BEAT PROTEIN"/>
    <property type="match status" value="1"/>
</dbReference>
<reference evidence="1 2" key="2">
    <citation type="submission" date="2019-01" db="EMBL/GenBank/DDBJ databases">
        <title>The decoding of complex shrimp genome reveals the adaptation for benthos swimmer, frequently molting mechanism and breeding impact on genome.</title>
        <authorList>
            <person name="Sun Y."/>
            <person name="Gao Y."/>
            <person name="Yu Y."/>
        </authorList>
    </citation>
    <scope>NUCLEOTIDE SEQUENCE [LARGE SCALE GENOMIC DNA]</scope>
    <source>
        <tissue evidence="1">Muscle</tissue>
    </source>
</reference>
<dbReference type="EMBL" id="QCYY01001055">
    <property type="protein sequence ID" value="ROT80863.1"/>
    <property type="molecule type" value="Genomic_DNA"/>
</dbReference>
<evidence type="ECO:0000313" key="1">
    <source>
        <dbReference type="EMBL" id="ROT80863.1"/>
    </source>
</evidence>
<protein>
    <recommendedName>
        <fullName evidence="3">Ig-like domain-containing protein</fullName>
    </recommendedName>
</protein>
<dbReference type="PANTHER" id="PTHR21261:SF15">
    <property type="entry name" value="BEATEN PATH IIIA, ISOFORM D-RELATED"/>
    <property type="match status" value="1"/>
</dbReference>
<name>A0A423TWN0_PENVA</name>
<dbReference type="STRING" id="6689.A0A423TWN0"/>